<protein>
    <submittedName>
        <fullName evidence="8">D,D-heptose 7-phosphate kinase</fullName>
    </submittedName>
</protein>
<feature type="domain" description="GHMP kinase C-terminal" evidence="7">
    <location>
        <begin position="238"/>
        <end position="317"/>
    </location>
</feature>
<dbReference type="InterPro" id="IPR036554">
    <property type="entry name" value="GHMP_kinase_C_sf"/>
</dbReference>
<dbReference type="PRINTS" id="PR00960">
    <property type="entry name" value="LMBPPROTEIN"/>
</dbReference>
<dbReference type="InterPro" id="IPR013750">
    <property type="entry name" value="GHMP_kinase_C_dom"/>
</dbReference>
<evidence type="ECO:0000259" key="7">
    <source>
        <dbReference type="Pfam" id="PF08544"/>
    </source>
</evidence>
<comment type="similarity">
    <text evidence="5">Belongs to the GHMP kinase family.</text>
</comment>
<dbReference type="GO" id="GO:0042352">
    <property type="term" value="P:GDP-L-fucose salvage"/>
    <property type="evidence" value="ECO:0007669"/>
    <property type="project" value="TreeGrafter"/>
</dbReference>
<dbReference type="InterPro" id="IPR052203">
    <property type="entry name" value="GHMP_Kinase-Related"/>
</dbReference>
<keyword evidence="3 8" id="KW-0418">Kinase</keyword>
<keyword evidence="1" id="KW-0808">Transferase</keyword>
<dbReference type="InterPro" id="IPR006204">
    <property type="entry name" value="GHMP_kinase_N_dom"/>
</dbReference>
<organism evidence="8">
    <name type="scientific">hydrothermal vent metagenome</name>
    <dbReference type="NCBI Taxonomy" id="652676"/>
    <lineage>
        <taxon>unclassified sequences</taxon>
        <taxon>metagenomes</taxon>
        <taxon>ecological metagenomes</taxon>
    </lineage>
</organism>
<name>A0A160T8R4_9ZZZZ</name>
<dbReference type="Gene3D" id="3.30.230.120">
    <property type="match status" value="1"/>
</dbReference>
<dbReference type="InterPro" id="IPR020568">
    <property type="entry name" value="Ribosomal_Su5_D2-typ_SF"/>
</dbReference>
<keyword evidence="4" id="KW-0067">ATP-binding</keyword>
<dbReference type="Pfam" id="PF08544">
    <property type="entry name" value="GHMP_kinases_C"/>
    <property type="match status" value="1"/>
</dbReference>
<dbReference type="AlphaFoldDB" id="A0A160T8R4"/>
<evidence type="ECO:0000256" key="3">
    <source>
        <dbReference type="ARBA" id="ARBA00022777"/>
    </source>
</evidence>
<feature type="domain" description="GHMP kinase N-terminal" evidence="6">
    <location>
        <begin position="80"/>
        <end position="164"/>
    </location>
</feature>
<dbReference type="InterPro" id="IPR001174">
    <property type="entry name" value="HddA/FKP"/>
</dbReference>
<dbReference type="PANTHER" id="PTHR32463:SF0">
    <property type="entry name" value="L-FUCOSE KINASE"/>
    <property type="match status" value="1"/>
</dbReference>
<evidence type="ECO:0000256" key="1">
    <source>
        <dbReference type="ARBA" id="ARBA00022679"/>
    </source>
</evidence>
<dbReference type="PIRSF" id="PIRSF036406">
    <property type="entry name" value="Hept_kin"/>
    <property type="match status" value="1"/>
</dbReference>
<evidence type="ECO:0000259" key="6">
    <source>
        <dbReference type="Pfam" id="PF00288"/>
    </source>
</evidence>
<evidence type="ECO:0000256" key="2">
    <source>
        <dbReference type="ARBA" id="ARBA00022741"/>
    </source>
</evidence>
<gene>
    <name evidence="8" type="ORF">MGWOODY_Tha1554</name>
</gene>
<evidence type="ECO:0000313" key="8">
    <source>
        <dbReference type="EMBL" id="CUS40450.1"/>
    </source>
</evidence>
<evidence type="ECO:0000256" key="4">
    <source>
        <dbReference type="ARBA" id="ARBA00022840"/>
    </source>
</evidence>
<keyword evidence="2" id="KW-0547">Nucleotide-binding</keyword>
<evidence type="ECO:0000256" key="5">
    <source>
        <dbReference type="ARBA" id="ARBA00038121"/>
    </source>
</evidence>
<dbReference type="PANTHER" id="PTHR32463">
    <property type="entry name" value="L-FUCOSE KINASE"/>
    <property type="match status" value="1"/>
</dbReference>
<dbReference type="Pfam" id="PF00288">
    <property type="entry name" value="GHMP_kinases_N"/>
    <property type="match status" value="1"/>
</dbReference>
<dbReference type="EMBL" id="CZQC01000015">
    <property type="protein sequence ID" value="CUS40450.1"/>
    <property type="molecule type" value="Genomic_DNA"/>
</dbReference>
<reference evidence="8" key="1">
    <citation type="submission" date="2015-10" db="EMBL/GenBank/DDBJ databases">
        <authorList>
            <person name="Gilbert D.G."/>
        </authorList>
    </citation>
    <scope>NUCLEOTIDE SEQUENCE</scope>
</reference>
<dbReference type="GO" id="GO:0050201">
    <property type="term" value="F:fucokinase activity"/>
    <property type="evidence" value="ECO:0007669"/>
    <property type="project" value="TreeGrafter"/>
</dbReference>
<proteinExistence type="inferred from homology"/>
<dbReference type="InterPro" id="IPR014606">
    <property type="entry name" value="Heptose_7-P_kinase"/>
</dbReference>
<dbReference type="GO" id="GO:0005524">
    <property type="term" value="F:ATP binding"/>
    <property type="evidence" value="ECO:0007669"/>
    <property type="project" value="UniProtKB-KW"/>
</dbReference>
<dbReference type="SUPFAM" id="SSF54211">
    <property type="entry name" value="Ribosomal protein S5 domain 2-like"/>
    <property type="match status" value="1"/>
</dbReference>
<sequence>MQFYRCRAPLRLGLAGGGTDVQSYSDIYGGNVLNVTINRYAYTHLQLNDTPDIEIESYDFGSSSRINLKNEIIYNGESDLAKGAIKHFYDGSVGFKLVTHNDAPPGSGLGSSSAMVVSLIGAFKELKNLSMSQYDIAQRAVQIERHELGIMGGLQDQYASAFGGFNFMEFNKESGVIVNPLRIDPWVLRELEYNLVLAYTKKNRLSSTIIESQVKNVENNDKGCLDAMHNLKSHAHEMKKALLTGNPTEFGKLLDYTWQEKKKMAATISNPLLDQLYEDAIKAGALGGKVSGAGGGGFMMFYCESTKKREVIEALIKGGAEIMDFAFELEGVQSWRSCRQMKTPQTVFTSQGPLVA</sequence>
<accession>A0A160T8R4</accession>
<dbReference type="SUPFAM" id="SSF55060">
    <property type="entry name" value="GHMP Kinase, C-terminal domain"/>
    <property type="match status" value="1"/>
</dbReference>